<protein>
    <recommendedName>
        <fullName evidence="2">DUF6697 domain-containing protein</fullName>
    </recommendedName>
</protein>
<evidence type="ECO:0000256" key="1">
    <source>
        <dbReference type="SAM" id="MobiDB-lite"/>
    </source>
</evidence>
<feature type="domain" description="DUF6697" evidence="2">
    <location>
        <begin position="207"/>
        <end position="337"/>
    </location>
</feature>
<reference evidence="3" key="1">
    <citation type="submission" date="2023-03" db="EMBL/GenBank/DDBJ databases">
        <title>Massive genome expansion in bonnet fungi (Mycena s.s.) driven by repeated elements and novel gene families across ecological guilds.</title>
        <authorList>
            <consortium name="Lawrence Berkeley National Laboratory"/>
            <person name="Harder C.B."/>
            <person name="Miyauchi S."/>
            <person name="Viragh M."/>
            <person name="Kuo A."/>
            <person name="Thoen E."/>
            <person name="Andreopoulos B."/>
            <person name="Lu D."/>
            <person name="Skrede I."/>
            <person name="Drula E."/>
            <person name="Henrissat B."/>
            <person name="Morin E."/>
            <person name="Kohler A."/>
            <person name="Barry K."/>
            <person name="LaButti K."/>
            <person name="Morin E."/>
            <person name="Salamov A."/>
            <person name="Lipzen A."/>
            <person name="Mereny Z."/>
            <person name="Hegedus B."/>
            <person name="Baldrian P."/>
            <person name="Stursova M."/>
            <person name="Weitz H."/>
            <person name="Taylor A."/>
            <person name="Grigoriev I.V."/>
            <person name="Nagy L.G."/>
            <person name="Martin F."/>
            <person name="Kauserud H."/>
        </authorList>
    </citation>
    <scope>NUCLEOTIDE SEQUENCE</scope>
    <source>
        <strain evidence="3">CBHHK188m</strain>
    </source>
</reference>
<proteinExistence type="predicted"/>
<evidence type="ECO:0000313" key="4">
    <source>
        <dbReference type="Proteomes" id="UP001215280"/>
    </source>
</evidence>
<evidence type="ECO:0000313" key="3">
    <source>
        <dbReference type="EMBL" id="KAJ7721341.1"/>
    </source>
</evidence>
<feature type="compositionally biased region" description="Basic and acidic residues" evidence="1">
    <location>
        <begin position="183"/>
        <end position="195"/>
    </location>
</feature>
<name>A0AAD7HI90_9AGAR</name>
<organism evidence="3 4">
    <name type="scientific">Mycena maculata</name>
    <dbReference type="NCBI Taxonomy" id="230809"/>
    <lineage>
        <taxon>Eukaryota</taxon>
        <taxon>Fungi</taxon>
        <taxon>Dikarya</taxon>
        <taxon>Basidiomycota</taxon>
        <taxon>Agaricomycotina</taxon>
        <taxon>Agaricomycetes</taxon>
        <taxon>Agaricomycetidae</taxon>
        <taxon>Agaricales</taxon>
        <taxon>Marasmiineae</taxon>
        <taxon>Mycenaceae</taxon>
        <taxon>Mycena</taxon>
    </lineage>
</organism>
<feature type="domain" description="DUF6697" evidence="2">
    <location>
        <begin position="91"/>
        <end position="152"/>
    </location>
</feature>
<keyword evidence="4" id="KW-1185">Reference proteome</keyword>
<dbReference type="Proteomes" id="UP001215280">
    <property type="component" value="Unassembled WGS sequence"/>
</dbReference>
<dbReference type="InterPro" id="IPR046520">
    <property type="entry name" value="DUF6697"/>
</dbReference>
<dbReference type="EMBL" id="JARJLG010000269">
    <property type="protein sequence ID" value="KAJ7721341.1"/>
    <property type="molecule type" value="Genomic_DNA"/>
</dbReference>
<feature type="region of interest" description="Disordered" evidence="1">
    <location>
        <begin position="370"/>
        <end position="452"/>
    </location>
</feature>
<feature type="compositionally biased region" description="Acidic residues" evidence="1">
    <location>
        <begin position="411"/>
        <end position="435"/>
    </location>
</feature>
<comment type="caution">
    <text evidence="3">The sequence shown here is derived from an EMBL/GenBank/DDBJ whole genome shotgun (WGS) entry which is preliminary data.</text>
</comment>
<feature type="region of interest" description="Disordered" evidence="1">
    <location>
        <begin position="156"/>
        <end position="209"/>
    </location>
</feature>
<gene>
    <name evidence="3" type="ORF">DFH07DRAFT_932839</name>
</gene>
<dbReference type="Pfam" id="PF20411">
    <property type="entry name" value="DUF6697"/>
    <property type="match status" value="2"/>
</dbReference>
<sequence length="452" mass="51270">MDLSSTPMEARPEKRHRVFMDAVIIPTLASVRRAEAERKEIHRKLELLRNPIVKKPKNTPTLCLDTVRARLEPIGYDLYPIDLEKDIRDVTVRRDFMSEHYGGNPQETYPKISATFVEKTGMEFFMYLNLFHNPYCPEVPGAPGLLFDAICADEYSDSEPDDNSDNSGGGSNRSDDDSEGSNDEDRGEKDKGEDKNNEDEDKKDEDKLKPVEEDILFARLDQSTWQYQGQYVRAPAPPLTVEEWKQQPLKVRNTWASQLSTKRWGQTIRTDIVLRRQLGRKPTKHETRAARKSGNKFFNVTPEEISSAFDRGEAIIVVSTLKCVGYNADFQRDLAAKIPFFVPKERKQRPKKGVPKTKGKQAVKVEEVEGKQAATANGKQAVKANGKQAVKGKRNAAPGPRGRKRKREESLSDEEDNGFENDSDVVPESEDEDLYEVAYRPRGTRSRPIVVA</sequence>
<dbReference type="AlphaFoldDB" id="A0AAD7HI90"/>
<evidence type="ECO:0000259" key="2">
    <source>
        <dbReference type="Pfam" id="PF20411"/>
    </source>
</evidence>
<accession>A0AAD7HI90</accession>